<feature type="transmembrane region" description="Helical" evidence="1">
    <location>
        <begin position="210"/>
        <end position="230"/>
    </location>
</feature>
<dbReference type="PANTHER" id="PTHR35184">
    <property type="entry name" value="YALI0C10208P"/>
    <property type="match status" value="1"/>
</dbReference>
<dbReference type="Proteomes" id="UP000034947">
    <property type="component" value="Unassembled WGS sequence"/>
</dbReference>
<organism evidence="2 3">
    <name type="scientific">Aspergillus ochraceoroseus</name>
    <dbReference type="NCBI Taxonomy" id="138278"/>
    <lineage>
        <taxon>Eukaryota</taxon>
        <taxon>Fungi</taxon>
        <taxon>Dikarya</taxon>
        <taxon>Ascomycota</taxon>
        <taxon>Pezizomycotina</taxon>
        <taxon>Eurotiomycetes</taxon>
        <taxon>Eurotiomycetidae</taxon>
        <taxon>Eurotiales</taxon>
        <taxon>Aspergillaceae</taxon>
        <taxon>Aspergillus</taxon>
        <taxon>Aspergillus subgen. Nidulantes</taxon>
    </lineage>
</organism>
<dbReference type="InterPro" id="IPR021460">
    <property type="entry name" value="DUF3112"/>
</dbReference>
<feature type="transmembrane region" description="Helical" evidence="1">
    <location>
        <begin position="250"/>
        <end position="268"/>
    </location>
</feature>
<accession>A0A0F8TYM2</accession>
<feature type="transmembrane region" description="Helical" evidence="1">
    <location>
        <begin position="57"/>
        <end position="79"/>
    </location>
</feature>
<evidence type="ECO:0000313" key="3">
    <source>
        <dbReference type="Proteomes" id="UP000034947"/>
    </source>
</evidence>
<sequence>MGPPYQKMTAVLGEVPTPHVDVPIDAVFIGLFVVGAASHMTLFRLNLRRGHKFIPSAATFGFCMTRITANALRIAWAYHPSNVPLSIAAQIFVAAGVVILFILNLLYAQRILRALHPTVGWSRFLSTTMKLTYLLIILTLVAVITATVQSFYTLNRHTGRIDLDLLRYGTTYFAFVATLPLFIMAYVGPRSRHPHEKMQPFGRGGIAAKMGIVTAAAMLLSLGAWFRAATIYLAPHSVASPAWYQTRPCFYVFNFTVEIIVVYIFLLTRVDRRFHVPDGSSKLRQYTVNA</sequence>
<keyword evidence="3" id="KW-1185">Reference proteome</keyword>
<dbReference type="EMBL" id="JYKN01003424">
    <property type="protein sequence ID" value="KKK12624.1"/>
    <property type="molecule type" value="Genomic_DNA"/>
</dbReference>
<keyword evidence="1" id="KW-1133">Transmembrane helix</keyword>
<keyword evidence="1" id="KW-0812">Transmembrane</keyword>
<feature type="transmembrane region" description="Helical" evidence="1">
    <location>
        <begin position="26"/>
        <end position="45"/>
    </location>
</feature>
<name>A0A0F8TYM2_9EURO</name>
<feature type="transmembrane region" description="Helical" evidence="1">
    <location>
        <begin position="131"/>
        <end position="152"/>
    </location>
</feature>
<feature type="transmembrane region" description="Helical" evidence="1">
    <location>
        <begin position="172"/>
        <end position="189"/>
    </location>
</feature>
<feature type="transmembrane region" description="Helical" evidence="1">
    <location>
        <begin position="85"/>
        <end position="107"/>
    </location>
</feature>
<keyword evidence="1" id="KW-0472">Membrane</keyword>
<protein>
    <submittedName>
        <fullName evidence="2">Uncharacterized protein</fullName>
    </submittedName>
</protein>
<dbReference type="Pfam" id="PF11309">
    <property type="entry name" value="DUF3112"/>
    <property type="match status" value="1"/>
</dbReference>
<comment type="caution">
    <text evidence="2">The sequence shown here is derived from an EMBL/GenBank/DDBJ whole genome shotgun (WGS) entry which is preliminary data.</text>
</comment>
<dbReference type="VEuPathDB" id="FungiDB:P175DRAFT_0505729"/>
<reference evidence="2 3" key="1">
    <citation type="submission" date="2015-02" db="EMBL/GenBank/DDBJ databases">
        <title>Draft Genome Sequences of Two Closely-Related Aflatoxigenic Aspergillus Species Obtained from the Cote d'Ivoire.</title>
        <authorList>
            <person name="Moore G.G."/>
            <person name="Beltz S.B."/>
            <person name="Mack B.M."/>
        </authorList>
    </citation>
    <scope>NUCLEOTIDE SEQUENCE [LARGE SCALE GENOMIC DNA]</scope>
    <source>
        <strain evidence="2 3">SRRC1432</strain>
    </source>
</reference>
<dbReference type="AlphaFoldDB" id="A0A0F8TYM2"/>
<gene>
    <name evidence="2" type="ORF">AOCH_002314</name>
</gene>
<evidence type="ECO:0000256" key="1">
    <source>
        <dbReference type="SAM" id="Phobius"/>
    </source>
</evidence>
<proteinExistence type="predicted"/>
<dbReference type="PANTHER" id="PTHR35184:SF1">
    <property type="entry name" value="INTEGRAL MEMBRANE PROTEIN"/>
    <property type="match status" value="1"/>
</dbReference>
<evidence type="ECO:0000313" key="2">
    <source>
        <dbReference type="EMBL" id="KKK12624.1"/>
    </source>
</evidence>
<dbReference type="OrthoDB" id="3357002at2759"/>